<name>A0ABQ7GV21_DUNSA</name>
<proteinExistence type="predicted"/>
<evidence type="ECO:0000256" key="1">
    <source>
        <dbReference type="ARBA" id="ARBA00004430"/>
    </source>
</evidence>
<dbReference type="InterPro" id="IPR032675">
    <property type="entry name" value="LRR_dom_sf"/>
</dbReference>
<organism evidence="2 3">
    <name type="scientific">Dunaliella salina</name>
    <name type="common">Green alga</name>
    <name type="synonym">Protococcus salinus</name>
    <dbReference type="NCBI Taxonomy" id="3046"/>
    <lineage>
        <taxon>Eukaryota</taxon>
        <taxon>Viridiplantae</taxon>
        <taxon>Chlorophyta</taxon>
        <taxon>core chlorophytes</taxon>
        <taxon>Chlorophyceae</taxon>
        <taxon>CS clade</taxon>
        <taxon>Chlamydomonadales</taxon>
        <taxon>Dunaliellaceae</taxon>
        <taxon>Dunaliella</taxon>
    </lineage>
</organism>
<reference evidence="2" key="1">
    <citation type="submission" date="2017-08" db="EMBL/GenBank/DDBJ databases">
        <authorList>
            <person name="Polle J.E."/>
            <person name="Barry K."/>
            <person name="Cushman J."/>
            <person name="Schmutz J."/>
            <person name="Tran D."/>
            <person name="Hathwaick L.T."/>
            <person name="Yim W.C."/>
            <person name="Jenkins J."/>
            <person name="Mckie-Krisberg Z.M."/>
            <person name="Prochnik S."/>
            <person name="Lindquist E."/>
            <person name="Dockter R.B."/>
            <person name="Adam C."/>
            <person name="Molina H."/>
            <person name="Bunkerborg J."/>
            <person name="Jin E."/>
            <person name="Buchheim M."/>
            <person name="Magnuson J."/>
        </authorList>
    </citation>
    <scope>NUCLEOTIDE SEQUENCE</scope>
    <source>
        <strain evidence="2">CCAP 19/18</strain>
    </source>
</reference>
<comment type="caution">
    <text evidence="2">The sequence shown here is derived from an EMBL/GenBank/DDBJ whole genome shotgun (WGS) entry which is preliminary data.</text>
</comment>
<gene>
    <name evidence="2" type="ORF">DUNSADRAFT_2882</name>
</gene>
<comment type="subcellular location">
    <subcellularLocation>
        <location evidence="1">Cytoplasm</location>
        <location evidence="1">Cytoskeleton</location>
        <location evidence="1">Cilium axoneme</location>
    </subcellularLocation>
</comment>
<dbReference type="Gene3D" id="3.80.10.10">
    <property type="entry name" value="Ribonuclease Inhibitor"/>
    <property type="match status" value="1"/>
</dbReference>
<sequence>MNDALKCILHAHLPNLRELKLERGPARDLEDIRYHYVSFLDFVAISGQPLELLDARNVDHMLIKAISGIRTLRSLRLTAARFDDLTLLSDLPDLRDFTLSHLKQCPRVWPATLCNFSCTGRMHHSTLGEIAVAAAAGYLPSMRFLSVKTLGLEESEAGRAHDEGTCLAAHLASVPNLSVQIRQVD</sequence>
<accession>A0ABQ7GV21</accession>
<protein>
    <recommendedName>
        <fullName evidence="4">Encoded protein</fullName>
    </recommendedName>
</protein>
<evidence type="ECO:0008006" key="4">
    <source>
        <dbReference type="Google" id="ProtNLM"/>
    </source>
</evidence>
<keyword evidence="3" id="KW-1185">Reference proteome</keyword>
<dbReference type="Proteomes" id="UP000815325">
    <property type="component" value="Unassembled WGS sequence"/>
</dbReference>
<evidence type="ECO:0000313" key="3">
    <source>
        <dbReference type="Proteomes" id="UP000815325"/>
    </source>
</evidence>
<dbReference type="EMBL" id="MU069579">
    <property type="protein sequence ID" value="KAF5838414.1"/>
    <property type="molecule type" value="Genomic_DNA"/>
</dbReference>
<evidence type="ECO:0000313" key="2">
    <source>
        <dbReference type="EMBL" id="KAF5838414.1"/>
    </source>
</evidence>